<gene>
    <name evidence="2" type="ORF">SM436_15520</name>
</gene>
<dbReference type="InterPro" id="IPR010982">
    <property type="entry name" value="Lambda_DNA-bd_dom_sf"/>
</dbReference>
<dbReference type="RefSeq" id="WP_371941795.1">
    <property type="nucleotide sequence ID" value="NZ_JAXCEH010000008.1"/>
</dbReference>
<organism evidence="2 3">
    <name type="scientific">Actinomadura chokoriensis</name>
    <dbReference type="NCBI Taxonomy" id="454156"/>
    <lineage>
        <taxon>Bacteria</taxon>
        <taxon>Bacillati</taxon>
        <taxon>Actinomycetota</taxon>
        <taxon>Actinomycetes</taxon>
        <taxon>Streptosporangiales</taxon>
        <taxon>Thermomonosporaceae</taxon>
        <taxon>Actinomadura</taxon>
    </lineage>
</organism>
<evidence type="ECO:0000313" key="2">
    <source>
        <dbReference type="EMBL" id="MFA1555098.1"/>
    </source>
</evidence>
<dbReference type="InterPro" id="IPR001387">
    <property type="entry name" value="Cro/C1-type_HTH"/>
</dbReference>
<dbReference type="Pfam" id="PF19054">
    <property type="entry name" value="DUF5753"/>
    <property type="match status" value="1"/>
</dbReference>
<dbReference type="SUPFAM" id="SSF47413">
    <property type="entry name" value="lambda repressor-like DNA-binding domains"/>
    <property type="match status" value="1"/>
</dbReference>
<dbReference type="CDD" id="cd00093">
    <property type="entry name" value="HTH_XRE"/>
    <property type="match status" value="1"/>
</dbReference>
<protein>
    <submittedName>
        <fullName evidence="2">Helix-turn-helix transcriptional regulator</fullName>
    </submittedName>
</protein>
<keyword evidence="3" id="KW-1185">Reference proteome</keyword>
<comment type="caution">
    <text evidence="2">The sequence shown here is derived from an EMBL/GenBank/DDBJ whole genome shotgun (WGS) entry which is preliminary data.</text>
</comment>
<dbReference type="Proteomes" id="UP001569904">
    <property type="component" value="Unassembled WGS sequence"/>
</dbReference>
<dbReference type="Pfam" id="PF13560">
    <property type="entry name" value="HTH_31"/>
    <property type="match status" value="1"/>
</dbReference>
<reference evidence="2 3" key="1">
    <citation type="submission" date="2023-11" db="EMBL/GenBank/DDBJ databases">
        <title>Actinomadura monticuli sp. nov., isolated from volcanic ash.</title>
        <authorList>
            <person name="Lee S.D."/>
            <person name="Yang H."/>
            <person name="Kim I.S."/>
        </authorList>
    </citation>
    <scope>NUCLEOTIDE SEQUENCE [LARGE SCALE GENOMIC DNA]</scope>
    <source>
        <strain evidence="2 3">DSM 45346</strain>
    </source>
</reference>
<evidence type="ECO:0000313" key="3">
    <source>
        <dbReference type="Proteomes" id="UP001569904"/>
    </source>
</evidence>
<name>A0ABV4QWW1_9ACTN</name>
<evidence type="ECO:0000259" key="1">
    <source>
        <dbReference type="PROSITE" id="PS50943"/>
    </source>
</evidence>
<dbReference type="EMBL" id="JAXCEH010000008">
    <property type="protein sequence ID" value="MFA1555098.1"/>
    <property type="molecule type" value="Genomic_DNA"/>
</dbReference>
<dbReference type="Gene3D" id="1.10.260.40">
    <property type="entry name" value="lambda repressor-like DNA-binding domains"/>
    <property type="match status" value="1"/>
</dbReference>
<feature type="domain" description="HTH cro/C1-type" evidence="1">
    <location>
        <begin position="28"/>
        <end position="82"/>
    </location>
</feature>
<sequence>MGSPRSRGGEAVAARKPTSKTVSFGAEVTRLREEAGINRTELAARTAVTRSYISQVESGRTKCRRDFAERMDKGLDAGTALVDAWDELLRSSSYPKFFADFPRAEASANALRAFEIRLVYGLLQTEAYARVLLCNDDAVRERMQRQRILTKPNPPTVFVVLDESVLLREVGSREIMREQLEHLIEMSERENITIQIAPIGYYRDARAPFVIATQPDRSEIVYLESNVGGETSAEPRDLALVSEAFSRLQAAALSPKASVELMRKVVEERWT</sequence>
<dbReference type="SMART" id="SM00530">
    <property type="entry name" value="HTH_XRE"/>
    <property type="match status" value="1"/>
</dbReference>
<dbReference type="PROSITE" id="PS50943">
    <property type="entry name" value="HTH_CROC1"/>
    <property type="match status" value="1"/>
</dbReference>
<accession>A0ABV4QWW1</accession>
<proteinExistence type="predicted"/>
<dbReference type="InterPro" id="IPR043917">
    <property type="entry name" value="DUF5753"/>
</dbReference>